<dbReference type="GO" id="GO:0008168">
    <property type="term" value="F:methyltransferase activity"/>
    <property type="evidence" value="ECO:0007669"/>
    <property type="project" value="UniProtKB-KW"/>
</dbReference>
<organism evidence="2 3">
    <name type="scientific">Kineobactrum sediminis</name>
    <dbReference type="NCBI Taxonomy" id="1905677"/>
    <lineage>
        <taxon>Bacteria</taxon>
        <taxon>Pseudomonadati</taxon>
        <taxon>Pseudomonadota</taxon>
        <taxon>Gammaproteobacteria</taxon>
        <taxon>Cellvibrionales</taxon>
        <taxon>Halieaceae</taxon>
        <taxon>Kineobactrum</taxon>
    </lineage>
</organism>
<dbReference type="InterPro" id="IPR029063">
    <property type="entry name" value="SAM-dependent_MTases_sf"/>
</dbReference>
<dbReference type="RefSeq" id="WP_101520889.1">
    <property type="nucleotide sequence ID" value="NZ_PKLZ01000003.1"/>
</dbReference>
<name>A0A2N5Y4H9_9GAMM</name>
<keyword evidence="3" id="KW-1185">Reference proteome</keyword>
<evidence type="ECO:0000313" key="2">
    <source>
        <dbReference type="EMBL" id="PLW83288.1"/>
    </source>
</evidence>
<feature type="signal peptide" evidence="1">
    <location>
        <begin position="1"/>
        <end position="18"/>
    </location>
</feature>
<evidence type="ECO:0000256" key="1">
    <source>
        <dbReference type="SAM" id="SignalP"/>
    </source>
</evidence>
<keyword evidence="2" id="KW-0489">Methyltransferase</keyword>
<reference evidence="3" key="1">
    <citation type="submission" date="2017-11" db="EMBL/GenBank/DDBJ databases">
        <title>The draft genome sequence of Chromatocurvus sp. F02.</title>
        <authorList>
            <person name="Du Z.-J."/>
            <person name="Chang Y.-Q."/>
        </authorList>
    </citation>
    <scope>NUCLEOTIDE SEQUENCE [LARGE SCALE GENOMIC DNA]</scope>
    <source>
        <strain evidence="3">F02</strain>
    </source>
</reference>
<dbReference type="Gene3D" id="3.40.50.150">
    <property type="entry name" value="Vaccinia Virus protein VP39"/>
    <property type="match status" value="1"/>
</dbReference>
<evidence type="ECO:0000313" key="3">
    <source>
        <dbReference type="Proteomes" id="UP000234845"/>
    </source>
</evidence>
<accession>A0A2N5Y4H9</accession>
<dbReference type="EMBL" id="PKLZ01000003">
    <property type="protein sequence ID" value="PLW83288.1"/>
    <property type="molecule type" value="Genomic_DNA"/>
</dbReference>
<dbReference type="SUPFAM" id="SSF53335">
    <property type="entry name" value="S-adenosyl-L-methionine-dependent methyltransferases"/>
    <property type="match status" value="1"/>
</dbReference>
<feature type="chain" id="PRO_5014698050" evidence="1">
    <location>
        <begin position="19"/>
        <end position="264"/>
    </location>
</feature>
<dbReference type="GO" id="GO:0032259">
    <property type="term" value="P:methylation"/>
    <property type="evidence" value="ECO:0007669"/>
    <property type="project" value="UniProtKB-KW"/>
</dbReference>
<dbReference type="Proteomes" id="UP000234845">
    <property type="component" value="Unassembled WGS sequence"/>
</dbReference>
<sequence>MKYSIALVLALIMAPAHAALDWKTALQGDHRADANKIRDVSRNPRETLEFFGIREGMTVVELSPGGGWYTEILAPLIVDNGTLYAAHFGLNAPHSYYRNALGKYLQKLAANHDLYGPVIVTQLAPPEETTVAPADSADLVLAFRNIHSWMGTGTLEQTLAAAFTALRPGGVLGVVQHRAQGETTPEEMAKTGYVDQDYLVQQARAAGFKLDGSSEINANPLDTADHPAGVWSLPPALRGGEVGRDNFVEIGESDRMTLRFVKPE</sequence>
<gene>
    <name evidence="2" type="ORF">CWI75_07755</name>
</gene>
<keyword evidence="1" id="KW-0732">Signal</keyword>
<dbReference type="OrthoDB" id="9801692at2"/>
<comment type="caution">
    <text evidence="2">The sequence shown here is derived from an EMBL/GenBank/DDBJ whole genome shotgun (WGS) entry which is preliminary data.</text>
</comment>
<dbReference type="InterPro" id="IPR016980">
    <property type="entry name" value="S-AdoMet-dep_MeTrfase_Alr7345"/>
</dbReference>
<dbReference type="PIRSF" id="PIRSF031679">
    <property type="entry name" value="Mtase_Alr7345_prd"/>
    <property type="match status" value="1"/>
</dbReference>
<keyword evidence="2" id="KW-0808">Transferase</keyword>
<protein>
    <submittedName>
        <fullName evidence="2">Methyltransferase</fullName>
    </submittedName>
</protein>
<dbReference type="AlphaFoldDB" id="A0A2N5Y4H9"/>
<proteinExistence type="predicted"/>